<evidence type="ECO:0000313" key="2">
    <source>
        <dbReference type="EMBL" id="VDK26358.1"/>
    </source>
</evidence>
<keyword evidence="3" id="KW-1185">Reference proteome</keyword>
<dbReference type="EMBL" id="UYRR01012437">
    <property type="protein sequence ID" value="VDK26358.1"/>
    <property type="molecule type" value="Genomic_DNA"/>
</dbReference>
<reference evidence="2 3" key="2">
    <citation type="submission" date="2018-11" db="EMBL/GenBank/DDBJ databases">
        <authorList>
            <consortium name="Pathogen Informatics"/>
        </authorList>
    </citation>
    <scope>NUCLEOTIDE SEQUENCE [LARGE SCALE GENOMIC DNA]</scope>
</reference>
<accession>A0A0M3JEZ2</accession>
<dbReference type="InterPro" id="IPR057749">
    <property type="entry name" value="WDR47_COR"/>
</dbReference>
<feature type="domain" description="WDR47 cross-over region" evidence="1">
    <location>
        <begin position="25"/>
        <end position="95"/>
    </location>
</feature>
<dbReference type="Pfam" id="PF25602">
    <property type="entry name" value="WDR47_COR"/>
    <property type="match status" value="1"/>
</dbReference>
<evidence type="ECO:0000313" key="3">
    <source>
        <dbReference type="Proteomes" id="UP000267096"/>
    </source>
</evidence>
<dbReference type="Proteomes" id="UP000267096">
    <property type="component" value="Unassembled WGS sequence"/>
</dbReference>
<dbReference type="PANTHER" id="PTHR19863">
    <property type="entry name" value="NEMITIN (NEURONAL ENRICHED MAP INTERACTING PROTEIN) HOMOLOG"/>
    <property type="match status" value="1"/>
</dbReference>
<dbReference type="PANTHER" id="PTHR19863:SF5">
    <property type="entry name" value="WD REPEAT-CONTAINING PROTEIN 47"/>
    <property type="match status" value="1"/>
</dbReference>
<dbReference type="OrthoDB" id="187712at2759"/>
<name>A0A0M3JEZ2_ANISI</name>
<dbReference type="WBParaSite" id="ASIM_0000619101-mRNA-1">
    <property type="protein sequence ID" value="ASIM_0000619101-mRNA-1"/>
    <property type="gene ID" value="ASIM_0000619101"/>
</dbReference>
<protein>
    <submittedName>
        <fullName evidence="4">LisH domain-containing protein</fullName>
    </submittedName>
</protein>
<dbReference type="AlphaFoldDB" id="A0A0M3JEZ2"/>
<organism evidence="4">
    <name type="scientific">Anisakis simplex</name>
    <name type="common">Herring worm</name>
    <dbReference type="NCBI Taxonomy" id="6269"/>
    <lineage>
        <taxon>Eukaryota</taxon>
        <taxon>Metazoa</taxon>
        <taxon>Ecdysozoa</taxon>
        <taxon>Nematoda</taxon>
        <taxon>Chromadorea</taxon>
        <taxon>Rhabditida</taxon>
        <taxon>Spirurina</taxon>
        <taxon>Ascaridomorpha</taxon>
        <taxon>Ascaridoidea</taxon>
        <taxon>Anisakidae</taxon>
        <taxon>Anisakis</taxon>
        <taxon>Anisakis simplex complex</taxon>
    </lineage>
</organism>
<evidence type="ECO:0000259" key="1">
    <source>
        <dbReference type="Pfam" id="PF25602"/>
    </source>
</evidence>
<reference evidence="4" key="1">
    <citation type="submission" date="2017-02" db="UniProtKB">
        <authorList>
            <consortium name="WormBaseParasite"/>
        </authorList>
    </citation>
    <scope>IDENTIFICATION</scope>
</reference>
<gene>
    <name evidence="2" type="ORF">ASIM_LOCUS5981</name>
</gene>
<dbReference type="InterPro" id="IPR040067">
    <property type="entry name" value="WDR47"/>
</dbReference>
<proteinExistence type="predicted"/>
<sequence length="194" mass="21377">MVSPLLPSKKKSTSTSVSLEGNALNDRLMQLIIKGLFYEGCVDYCQAQAIGDKQGAQKGAHPSSVLSVRARLSSTDLSLVSWLESIGLEQFTLPFQQKTLDLKLEHIKKPKLEAQWTEQILATPIKPGGVFPHALVPNAKLKFAQKMTQSMVLPQMSSSLAVGQCTSLHSITYLTDYISFPFCIIFQLFIVCSE</sequence>
<evidence type="ECO:0000313" key="4">
    <source>
        <dbReference type="WBParaSite" id="ASIM_0000619101-mRNA-1"/>
    </source>
</evidence>